<name>A0A1T5DJG8_9FIRM</name>
<dbReference type="RefSeq" id="WP_079590682.1">
    <property type="nucleotide sequence ID" value="NZ_FUYN01000010.1"/>
</dbReference>
<sequence length="232" mass="26527">MRKASRSERKQAARIQRRENIKEAMIHGPKKTRRKLSLINIVTLFSIMLVFMTMLVLSKSDVLNTGSFAGAKVEKYMLYSSEKAFKTAYEEKLLQQNQIYKYDKGIEDVLKSGLEISFKQNSTKKTNSLIGIFQGKDNQIEKVGVIGVYQEDNGHFPLGFKENAVLLTSIVNEISYEDATAYLMSKNIIDHNGSIVLKSVIFEENGKEYIFHVDDTNKFFYTIQVKKALVEN</sequence>
<organism evidence="2 3">
    <name type="scientific">Acetoanaerobium noterae</name>
    <dbReference type="NCBI Taxonomy" id="745369"/>
    <lineage>
        <taxon>Bacteria</taxon>
        <taxon>Bacillati</taxon>
        <taxon>Bacillota</taxon>
        <taxon>Clostridia</taxon>
        <taxon>Peptostreptococcales</taxon>
        <taxon>Filifactoraceae</taxon>
        <taxon>Acetoanaerobium</taxon>
    </lineage>
</organism>
<evidence type="ECO:0000313" key="2">
    <source>
        <dbReference type="EMBL" id="SKB71856.1"/>
    </source>
</evidence>
<protein>
    <submittedName>
        <fullName evidence="2">Uncharacterized protein</fullName>
    </submittedName>
</protein>
<gene>
    <name evidence="2" type="ORF">SAMN02745120_0019</name>
</gene>
<dbReference type="AlphaFoldDB" id="A0A1T5DJG8"/>
<proteinExistence type="predicted"/>
<keyword evidence="1" id="KW-1133">Transmembrane helix</keyword>
<feature type="transmembrane region" description="Helical" evidence="1">
    <location>
        <begin position="38"/>
        <end position="57"/>
    </location>
</feature>
<keyword evidence="3" id="KW-1185">Reference proteome</keyword>
<reference evidence="3" key="1">
    <citation type="submission" date="2017-02" db="EMBL/GenBank/DDBJ databases">
        <authorList>
            <person name="Varghese N."/>
            <person name="Submissions S."/>
        </authorList>
    </citation>
    <scope>NUCLEOTIDE SEQUENCE [LARGE SCALE GENOMIC DNA]</scope>
    <source>
        <strain evidence="3">ATCC 35199</strain>
    </source>
</reference>
<evidence type="ECO:0000256" key="1">
    <source>
        <dbReference type="SAM" id="Phobius"/>
    </source>
</evidence>
<evidence type="ECO:0000313" key="3">
    <source>
        <dbReference type="Proteomes" id="UP000243406"/>
    </source>
</evidence>
<dbReference type="EMBL" id="FUYN01000010">
    <property type="protein sequence ID" value="SKB71856.1"/>
    <property type="molecule type" value="Genomic_DNA"/>
</dbReference>
<keyword evidence="1" id="KW-0812">Transmembrane</keyword>
<dbReference type="Proteomes" id="UP000243406">
    <property type="component" value="Unassembled WGS sequence"/>
</dbReference>
<keyword evidence="1" id="KW-0472">Membrane</keyword>
<accession>A0A1T5DJG8</accession>